<comment type="caution">
    <text evidence="2">The sequence shown here is derived from an EMBL/GenBank/DDBJ whole genome shotgun (WGS) entry which is preliminary data.</text>
</comment>
<name>A0A073KPV1_9BACI</name>
<dbReference type="InterPro" id="IPR041657">
    <property type="entry name" value="HTH_17"/>
</dbReference>
<dbReference type="Proteomes" id="UP000027778">
    <property type="component" value="Unassembled WGS sequence"/>
</dbReference>
<dbReference type="Pfam" id="PF12728">
    <property type="entry name" value="HTH_17"/>
    <property type="match status" value="1"/>
</dbReference>
<evidence type="ECO:0000313" key="2">
    <source>
        <dbReference type="EMBL" id="KEK24403.1"/>
    </source>
</evidence>
<protein>
    <recommendedName>
        <fullName evidence="1">Helix-turn-helix domain-containing protein</fullName>
    </recommendedName>
</protein>
<reference evidence="2 3" key="1">
    <citation type="submission" date="2014-06" db="EMBL/GenBank/DDBJ databases">
        <title>Draft genome sequence of Bacillus gaemokensis JCM 15801 (MCCC 1A00707).</title>
        <authorList>
            <person name="Lai Q."/>
            <person name="Liu Y."/>
            <person name="Shao Z."/>
        </authorList>
    </citation>
    <scope>NUCLEOTIDE SEQUENCE [LARGE SCALE GENOMIC DNA]</scope>
    <source>
        <strain evidence="2 3">JCM 15801</strain>
    </source>
</reference>
<evidence type="ECO:0000259" key="1">
    <source>
        <dbReference type="Pfam" id="PF12728"/>
    </source>
</evidence>
<dbReference type="InterPro" id="IPR038148">
    <property type="entry name" value="Tn1545/Tn916_Xis"/>
</dbReference>
<gene>
    <name evidence="2" type="ORF">BAGA_27060</name>
</gene>
<dbReference type="NCBIfam" id="TIGR01764">
    <property type="entry name" value="excise"/>
    <property type="match status" value="1"/>
</dbReference>
<dbReference type="AlphaFoldDB" id="A0A073KPV1"/>
<proteinExistence type="predicted"/>
<feature type="domain" description="Helix-turn-helix" evidence="1">
    <location>
        <begin position="5"/>
        <end position="53"/>
    </location>
</feature>
<sequence length="79" mass="9505">MKALYITIKEAAEYLNLPESYIEELIQQKRIRALYDGEQYLLNKEQFNTHLEQVEKYKQLVEEILNEPIPEDMDVKDED</sequence>
<dbReference type="RefSeq" id="WP_200875214.1">
    <property type="nucleotide sequence ID" value="NZ_JOTM01000007.1"/>
</dbReference>
<dbReference type="EMBL" id="JOTM01000007">
    <property type="protein sequence ID" value="KEK24403.1"/>
    <property type="molecule type" value="Genomic_DNA"/>
</dbReference>
<accession>A0A073KPV1</accession>
<dbReference type="InterPro" id="IPR010093">
    <property type="entry name" value="SinI_DNA-bd"/>
</dbReference>
<dbReference type="Gene3D" id="3.90.105.50">
    <property type="match status" value="1"/>
</dbReference>
<organism evidence="2 3">
    <name type="scientific">Bacillus gaemokensis</name>
    <dbReference type="NCBI Taxonomy" id="574375"/>
    <lineage>
        <taxon>Bacteria</taxon>
        <taxon>Bacillati</taxon>
        <taxon>Bacillota</taxon>
        <taxon>Bacilli</taxon>
        <taxon>Bacillales</taxon>
        <taxon>Bacillaceae</taxon>
        <taxon>Bacillus</taxon>
        <taxon>Bacillus cereus group</taxon>
    </lineage>
</organism>
<keyword evidence="3" id="KW-1185">Reference proteome</keyword>
<evidence type="ECO:0000313" key="3">
    <source>
        <dbReference type="Proteomes" id="UP000027778"/>
    </source>
</evidence>
<dbReference type="GO" id="GO:0003677">
    <property type="term" value="F:DNA binding"/>
    <property type="evidence" value="ECO:0007669"/>
    <property type="project" value="InterPro"/>
</dbReference>
<dbReference type="STRING" id="574375.AZF08_18790"/>
<dbReference type="eggNOG" id="COG0166">
    <property type="taxonomic scope" value="Bacteria"/>
</dbReference>